<dbReference type="Pfam" id="PF18758">
    <property type="entry name" value="KDZ"/>
    <property type="match status" value="1"/>
</dbReference>
<protein>
    <recommendedName>
        <fullName evidence="2">CxC2-like cysteine cluster KDZ transposase-associated domain-containing protein</fullName>
    </recommendedName>
</protein>
<organism evidence="3 4">
    <name type="scientific">Armillaria borealis</name>
    <dbReference type="NCBI Taxonomy" id="47425"/>
    <lineage>
        <taxon>Eukaryota</taxon>
        <taxon>Fungi</taxon>
        <taxon>Dikarya</taxon>
        <taxon>Basidiomycota</taxon>
        <taxon>Agaricomycotina</taxon>
        <taxon>Agaricomycetes</taxon>
        <taxon>Agaricomycetidae</taxon>
        <taxon>Agaricales</taxon>
        <taxon>Marasmiineae</taxon>
        <taxon>Physalacriaceae</taxon>
        <taxon>Armillaria</taxon>
    </lineage>
</organism>
<reference evidence="3" key="1">
    <citation type="submission" date="2023-06" db="EMBL/GenBank/DDBJ databases">
        <authorList>
            <consortium name="Lawrence Berkeley National Laboratory"/>
            <person name="Ahrendt S."/>
            <person name="Sahu N."/>
            <person name="Indic B."/>
            <person name="Wong-Bajracharya J."/>
            <person name="Merenyi Z."/>
            <person name="Ke H.-M."/>
            <person name="Monk M."/>
            <person name="Kocsube S."/>
            <person name="Drula E."/>
            <person name="Lipzen A."/>
            <person name="Balint B."/>
            <person name="Henrissat B."/>
            <person name="Andreopoulos B."/>
            <person name="Martin F.M."/>
            <person name="Harder C.B."/>
            <person name="Rigling D."/>
            <person name="Ford K.L."/>
            <person name="Foster G.D."/>
            <person name="Pangilinan J."/>
            <person name="Papanicolaou A."/>
            <person name="Barry K."/>
            <person name="LaButti K."/>
            <person name="Viragh M."/>
            <person name="Koriabine M."/>
            <person name="Yan M."/>
            <person name="Riley R."/>
            <person name="Champramary S."/>
            <person name="Plett K.L."/>
            <person name="Tsai I.J."/>
            <person name="Slot J."/>
            <person name="Sipos G."/>
            <person name="Plett J."/>
            <person name="Nagy L.G."/>
            <person name="Grigoriev I.V."/>
        </authorList>
    </citation>
    <scope>NUCLEOTIDE SEQUENCE</scope>
    <source>
        <strain evidence="3">FPL87.14</strain>
    </source>
</reference>
<feature type="compositionally biased region" description="Basic and acidic residues" evidence="1">
    <location>
        <begin position="1349"/>
        <end position="1366"/>
    </location>
</feature>
<dbReference type="PANTHER" id="PTHR33096">
    <property type="entry name" value="CXC2 DOMAIN-CONTAINING PROTEIN"/>
    <property type="match status" value="1"/>
</dbReference>
<dbReference type="InterPro" id="IPR041457">
    <property type="entry name" value="CxC2_KDZ-assoc"/>
</dbReference>
<dbReference type="EMBL" id="JAUEPT010000126">
    <property type="protein sequence ID" value="KAK0431001.1"/>
    <property type="molecule type" value="Genomic_DNA"/>
</dbReference>
<dbReference type="Proteomes" id="UP001175226">
    <property type="component" value="Unassembled WGS sequence"/>
</dbReference>
<feature type="compositionally biased region" description="Basic residues" evidence="1">
    <location>
        <begin position="202"/>
        <end position="212"/>
    </location>
</feature>
<keyword evidence="4" id="KW-1185">Reference proteome</keyword>
<evidence type="ECO:0000313" key="3">
    <source>
        <dbReference type="EMBL" id="KAK0431001.1"/>
    </source>
</evidence>
<accession>A0AA39IV17</accession>
<dbReference type="PANTHER" id="PTHR33096:SF1">
    <property type="entry name" value="CXC1-LIKE CYSTEINE CLUSTER ASSOCIATED WITH KDZ TRANSPOSASES DOMAIN-CONTAINING PROTEIN"/>
    <property type="match status" value="1"/>
</dbReference>
<feature type="region of interest" description="Disordered" evidence="1">
    <location>
        <begin position="1206"/>
        <end position="1228"/>
    </location>
</feature>
<proteinExistence type="predicted"/>
<name>A0AA39IV17_9AGAR</name>
<feature type="region of interest" description="Disordered" evidence="1">
    <location>
        <begin position="1336"/>
        <end position="1366"/>
    </location>
</feature>
<feature type="compositionally biased region" description="Pro residues" evidence="1">
    <location>
        <begin position="189"/>
        <end position="199"/>
    </location>
</feature>
<sequence>MALTDNSLKSYISSVCTTALQAKDSRKVVDEALRWVEELESGISEAHDAIYAEAGISKEWKEAQPTVEKFKTVVGLLQDLECHILEGDLKEAWLARMSVYPERFNDNQRKFITAWVQGWEDAKQGLGLVSPRVLLQQLVLAYLEWFPFEFDEADLDRHTPCERLARSARRDLQLRDDLRDALEWGRWPSPAPAFTPPPPKKSDKRHRPRPKRVAIKPYTHAKNLAADQSASSDADQSFDSLPDLSFRPMEASSSPPTSPVNFSRLSSAKPDYFQLVIFLVCAYCLGDVFSIPTWFVSGKTIFKLGLFSVRSVGAGRVIFLGNNETGIGGFSGVSPELWLSLKEFVVVFQLDGEILEPACNQDRKVSLKGSGLLRRVAQVAAVTIQNSLGRAVISHPTFFQNNTMLRPTRWKAEAIQIIVDPAIVHKNPIFSQGDFVYQLDPLDTYDPQVEAQVCDLQHSRMLAWMNKSDWPLLHWMDGYRQEALLEFMRLEGRGDSGRQATCPSCSRSEGVPLAALYRCEECLGTKMECEECIVRHHGRLPFHIIQHWNGSSFYKVTLQSLGLPAPADFTVIHTNGVHRMSLDFCWCDQRVMLWKQLMHAELFPATVDQPKTCASFCLLEQFQALSGSGKVSAYEYHLALKHMTDATGINKPKVAGRGNVEDRIKTTSPGGLALLCPACPHPGINLPPDWESAPLEYKFLYILILALDANFRLKNLFRSSVEKDLGLHTGLAYFIKPGPYLAHVSKYATQKDISTCSGFKTLSHAESKNMVGLRATGVGMCICAHHEMVWPLGVGDLQKGERYCNMDYIALSAAQNHGVQSIFFSYDIACQWKQNFFERMMAFDCAEEYKAINIKFGIPKCHCKGYKLKCQCYHTMQIQIIGQTDGEGIERAWSEINVVANSTKEMGPGNRWDKLDVQFARHNWRKTVGLGPHMARKHVKAHQKATKHMSAYLELTEVLPEERFKTEWKEEVEAWEKNQSLPSPYFIEVKQMTEAQVALALKEDERLTALNDGVKFDDSTATACIEVGLAVEDMQRRLLEDIKDNEETVGAAKDIQNKRITVHKHLRQLRDLQSEFMPCVKALLHRMVGESRDVEHHRLWLPSDLEPILREKGCLAGVVDIEAKLHEAQCLDALATLHSTLRTCHSLFAWRNKNFRGQKQNTRAADSAHRLDRKCKLTAAKTLGGFLTRAQGGDITSLHGSVLEIDEDKEDEAAGPSQKRRKTAKEVGEGHQEISWIWIQEGALGDGQDEKLNQAGVAQKPGLSTPLARGMSPAHGGEATFTAEEWDNRESGWQGLDVATQEGVVAYACRQVSIYCSLEGHFRKLWDMPIEEVLEGEKDSEMEMEDDGQGDRNHGEEHFDAAELEG</sequence>
<feature type="region of interest" description="Disordered" evidence="1">
    <location>
        <begin position="189"/>
        <end position="212"/>
    </location>
</feature>
<comment type="caution">
    <text evidence="3">The sequence shown here is derived from an EMBL/GenBank/DDBJ whole genome shotgun (WGS) entry which is preliminary data.</text>
</comment>
<feature type="domain" description="CxC2-like cysteine cluster KDZ transposase-associated" evidence="2">
    <location>
        <begin position="565"/>
        <end position="648"/>
    </location>
</feature>
<evidence type="ECO:0000256" key="1">
    <source>
        <dbReference type="SAM" id="MobiDB-lite"/>
    </source>
</evidence>
<dbReference type="InterPro" id="IPR040521">
    <property type="entry name" value="KDZ"/>
</dbReference>
<dbReference type="Pfam" id="PF18803">
    <property type="entry name" value="CxC2"/>
    <property type="match status" value="1"/>
</dbReference>
<evidence type="ECO:0000313" key="4">
    <source>
        <dbReference type="Proteomes" id="UP001175226"/>
    </source>
</evidence>
<gene>
    <name evidence="3" type="ORF">EV421DRAFT_1743510</name>
</gene>
<evidence type="ECO:0000259" key="2">
    <source>
        <dbReference type="Pfam" id="PF18803"/>
    </source>
</evidence>